<sequence length="421" mass="50366">MESQFKVDLTLQQISLTRVAINLWEQPLIKKKIRQSIITMEKTTTTATKNDNEKIKLIKLLLQQIQDMDILDSMKHLLSCMIKPIGDRLMDWLTRIHKKLKGYTIYPTIYNYLDNIHWTTIGTIDEVKVFKKIYNNIDNVNSINMIFLFEESCYYCLKKYITTMWNDFSYVERDILWSKVESNGPTPDVYNLIYWILYLSDKQLLDFIKEFSPNDYLPYKGLTDKRNMFNFSSTIGNDVSVKYFFNRLTDDEKNNYLIHAAEQLLFNEKERQYNHSLVPIDKQINNLKFIGDTLIFFIKEMSVDTRNKFFNKSCNFILGALARELPWRFFYLTVLNYCWSYFDDFNYQILFNNIINIIIEENKYNELLFETLDFSKNQMNEFKCKLKTSQIVISKKLNYKIIEGIINVCDNFIIKKMSDEE</sequence>
<reference evidence="1 2" key="1">
    <citation type="submission" date="2020-08" db="EMBL/GenBank/DDBJ databases">
        <title>Aphidius gifuensis genome sequencing and assembly.</title>
        <authorList>
            <person name="Du Z."/>
        </authorList>
    </citation>
    <scope>NUCLEOTIDE SEQUENCE [LARGE SCALE GENOMIC DNA]</scope>
    <source>
        <strain evidence="1">YNYX2018</strain>
        <tissue evidence="1">Adults</tissue>
    </source>
</reference>
<dbReference type="AlphaFoldDB" id="A0A835CLA9"/>
<name>A0A835CLA9_APHGI</name>
<proteinExistence type="predicted"/>
<gene>
    <name evidence="1" type="ORF">HCN44_001147</name>
</gene>
<evidence type="ECO:0000313" key="2">
    <source>
        <dbReference type="Proteomes" id="UP000639338"/>
    </source>
</evidence>
<accession>A0A835CLA9</accession>
<keyword evidence="2" id="KW-1185">Reference proteome</keyword>
<protein>
    <submittedName>
        <fullName evidence="1">Uncharacterized protein</fullName>
    </submittedName>
</protein>
<comment type="caution">
    <text evidence="1">The sequence shown here is derived from an EMBL/GenBank/DDBJ whole genome shotgun (WGS) entry which is preliminary data.</text>
</comment>
<organism evidence="1 2">
    <name type="scientific">Aphidius gifuensis</name>
    <name type="common">Parasitoid wasp</name>
    <dbReference type="NCBI Taxonomy" id="684658"/>
    <lineage>
        <taxon>Eukaryota</taxon>
        <taxon>Metazoa</taxon>
        <taxon>Ecdysozoa</taxon>
        <taxon>Arthropoda</taxon>
        <taxon>Hexapoda</taxon>
        <taxon>Insecta</taxon>
        <taxon>Pterygota</taxon>
        <taxon>Neoptera</taxon>
        <taxon>Endopterygota</taxon>
        <taxon>Hymenoptera</taxon>
        <taxon>Apocrita</taxon>
        <taxon>Ichneumonoidea</taxon>
        <taxon>Braconidae</taxon>
        <taxon>Aphidiinae</taxon>
        <taxon>Aphidius</taxon>
    </lineage>
</organism>
<dbReference type="OrthoDB" id="7666874at2759"/>
<dbReference type="Proteomes" id="UP000639338">
    <property type="component" value="Unassembled WGS sequence"/>
</dbReference>
<evidence type="ECO:0000313" key="1">
    <source>
        <dbReference type="EMBL" id="KAF7988574.1"/>
    </source>
</evidence>
<dbReference type="EMBL" id="JACMRX010000005">
    <property type="protein sequence ID" value="KAF7988574.1"/>
    <property type="molecule type" value="Genomic_DNA"/>
</dbReference>